<evidence type="ECO:0000256" key="2">
    <source>
        <dbReference type="ARBA" id="ARBA00022475"/>
    </source>
</evidence>
<keyword evidence="6 7" id="KW-0472">Membrane</keyword>
<evidence type="ECO:0000256" key="5">
    <source>
        <dbReference type="ARBA" id="ARBA00022989"/>
    </source>
</evidence>
<protein>
    <submittedName>
        <fullName evidence="9">C4-dicarboxylate transporter, DctM subunit</fullName>
    </submittedName>
</protein>
<proteinExistence type="predicted"/>
<feature type="transmembrane region" description="Helical" evidence="7">
    <location>
        <begin position="242"/>
        <end position="261"/>
    </location>
</feature>
<feature type="transmembrane region" description="Helical" evidence="7">
    <location>
        <begin position="213"/>
        <end position="236"/>
    </location>
</feature>
<evidence type="ECO:0000256" key="3">
    <source>
        <dbReference type="ARBA" id="ARBA00022519"/>
    </source>
</evidence>
<feature type="domain" description="TRAP C4-dicarboxylate transport system permease DctM subunit" evidence="8">
    <location>
        <begin position="8"/>
        <end position="416"/>
    </location>
</feature>
<evidence type="ECO:0000256" key="7">
    <source>
        <dbReference type="SAM" id="Phobius"/>
    </source>
</evidence>
<dbReference type="STRING" id="81409.SAMN04515656_1099"/>
<evidence type="ECO:0000259" key="8">
    <source>
        <dbReference type="Pfam" id="PF06808"/>
    </source>
</evidence>
<dbReference type="NCBIfam" id="TIGR00786">
    <property type="entry name" value="dctM"/>
    <property type="match status" value="1"/>
</dbReference>
<dbReference type="RefSeq" id="WP_090306621.1">
    <property type="nucleotide sequence ID" value="NZ_FNRK01000009.1"/>
</dbReference>
<dbReference type="EMBL" id="FNRK01000009">
    <property type="protein sequence ID" value="SEA38427.1"/>
    <property type="molecule type" value="Genomic_DNA"/>
</dbReference>
<evidence type="ECO:0000256" key="4">
    <source>
        <dbReference type="ARBA" id="ARBA00022692"/>
    </source>
</evidence>
<evidence type="ECO:0000256" key="1">
    <source>
        <dbReference type="ARBA" id="ARBA00004429"/>
    </source>
</evidence>
<evidence type="ECO:0000313" key="10">
    <source>
        <dbReference type="Proteomes" id="UP000199394"/>
    </source>
</evidence>
<feature type="transmembrane region" description="Helical" evidence="7">
    <location>
        <begin position="136"/>
        <end position="163"/>
    </location>
</feature>
<dbReference type="InterPro" id="IPR004681">
    <property type="entry name" value="TRAP_DctM"/>
</dbReference>
<keyword evidence="2" id="KW-1003">Cell membrane</keyword>
<sequence>MSTTLVLFGSFIIFLLLSVPIGVSLGLSAVTTILILQPISMEVFTQSMIQGLNSFPLMAVPLFTFAGDIMGKGGISKRLLKVVSLLFGKGTGGLGIVSIVTCLFFAAISGTGSATVAAIGSIMIPAMVAKDYDKNFAGALVSSAGTVGVMIPPSLCMVVYAVAANTSVTGMFTAGIIPGILVGVVLSIYCYYYSRKHGYKGESITYTSKEKLAIVRDAIPALLIPVIILGGIYGGIFTPTEAAAVACIYGIFVSVFVYKEVKISQLPSIGYNAVLMCAAVLVIIGISSGFGRLLTFTQVPVHIANFILSITQNKILVLLCINALLLLVGTFLETNSAIILLVPILLPVVTALGVNPTHFGVMMVLNLSIGFVTPPLGANLFMACQISDIKFDDICKAIWPWILVMIVALLLTTYIEPLSLWLPQLLNITV</sequence>
<feature type="transmembrane region" description="Helical" evidence="7">
    <location>
        <begin position="337"/>
        <end position="354"/>
    </location>
</feature>
<dbReference type="PIRSF" id="PIRSF006066">
    <property type="entry name" value="HI0050"/>
    <property type="match status" value="1"/>
</dbReference>
<reference evidence="9 10" key="1">
    <citation type="submission" date="2016-10" db="EMBL/GenBank/DDBJ databases">
        <authorList>
            <person name="de Groot N.N."/>
        </authorList>
    </citation>
    <scope>NUCLEOTIDE SEQUENCE [LARGE SCALE GENOMIC DNA]</scope>
    <source>
        <strain evidence="9 10">SR12</strain>
    </source>
</reference>
<feature type="transmembrane region" description="Helical" evidence="7">
    <location>
        <begin position="169"/>
        <end position="192"/>
    </location>
</feature>
<keyword evidence="5 7" id="KW-1133">Transmembrane helix</keyword>
<feature type="transmembrane region" description="Helical" evidence="7">
    <location>
        <begin position="394"/>
        <end position="415"/>
    </location>
</feature>
<feature type="transmembrane region" description="Helical" evidence="7">
    <location>
        <begin position="315"/>
        <end position="332"/>
    </location>
</feature>
<dbReference type="GO" id="GO:0005886">
    <property type="term" value="C:plasma membrane"/>
    <property type="evidence" value="ECO:0007669"/>
    <property type="project" value="UniProtKB-SubCell"/>
</dbReference>
<dbReference type="PANTHER" id="PTHR33362:SF2">
    <property type="entry name" value="TRAP TRANSPORTER LARGE PERMEASE PROTEIN"/>
    <property type="match status" value="1"/>
</dbReference>
<organism evidence="9 10">
    <name type="scientific">Eubacterium aggregans</name>
    <dbReference type="NCBI Taxonomy" id="81409"/>
    <lineage>
        <taxon>Bacteria</taxon>
        <taxon>Bacillati</taxon>
        <taxon>Bacillota</taxon>
        <taxon>Clostridia</taxon>
        <taxon>Eubacteriales</taxon>
        <taxon>Eubacteriaceae</taxon>
        <taxon>Eubacterium</taxon>
    </lineage>
</organism>
<dbReference type="InterPro" id="IPR010656">
    <property type="entry name" value="DctM"/>
</dbReference>
<feature type="transmembrane region" description="Helical" evidence="7">
    <location>
        <begin position="112"/>
        <end position="129"/>
    </location>
</feature>
<feature type="transmembrane region" description="Helical" evidence="7">
    <location>
        <begin position="273"/>
        <end position="295"/>
    </location>
</feature>
<keyword evidence="10" id="KW-1185">Reference proteome</keyword>
<dbReference type="Proteomes" id="UP000199394">
    <property type="component" value="Unassembled WGS sequence"/>
</dbReference>
<accession>A0A1H4ARN1</accession>
<feature type="transmembrane region" description="Helical" evidence="7">
    <location>
        <begin position="360"/>
        <end position="382"/>
    </location>
</feature>
<gene>
    <name evidence="9" type="ORF">SAMN04515656_1099</name>
</gene>
<dbReference type="GO" id="GO:0022857">
    <property type="term" value="F:transmembrane transporter activity"/>
    <property type="evidence" value="ECO:0007669"/>
    <property type="project" value="TreeGrafter"/>
</dbReference>
<dbReference type="AlphaFoldDB" id="A0A1H4ARN1"/>
<evidence type="ECO:0000256" key="6">
    <source>
        <dbReference type="ARBA" id="ARBA00023136"/>
    </source>
</evidence>
<feature type="transmembrane region" description="Helical" evidence="7">
    <location>
        <begin position="82"/>
        <end position="106"/>
    </location>
</feature>
<keyword evidence="3" id="KW-0997">Cell inner membrane</keyword>
<comment type="subcellular location">
    <subcellularLocation>
        <location evidence="1">Cell inner membrane</location>
        <topology evidence="1">Multi-pass membrane protein</topology>
    </subcellularLocation>
</comment>
<dbReference type="PANTHER" id="PTHR33362">
    <property type="entry name" value="SIALIC ACID TRAP TRANSPORTER PERMEASE PROTEIN SIAT-RELATED"/>
    <property type="match status" value="1"/>
</dbReference>
<dbReference type="Pfam" id="PF06808">
    <property type="entry name" value="DctM"/>
    <property type="match status" value="1"/>
</dbReference>
<name>A0A1H4ARN1_9FIRM</name>
<keyword evidence="4 7" id="KW-0812">Transmembrane</keyword>
<dbReference type="OrthoDB" id="9785600at2"/>
<evidence type="ECO:0000313" key="9">
    <source>
        <dbReference type="EMBL" id="SEA38427.1"/>
    </source>
</evidence>
<feature type="transmembrane region" description="Helical" evidence="7">
    <location>
        <begin position="52"/>
        <end position="70"/>
    </location>
</feature>